<reference evidence="1" key="1">
    <citation type="submission" date="2022-01" db="EMBL/GenBank/DDBJ databases">
        <title>PSI-footprinting approach for the identification of protein synthesis inhibitor producers.</title>
        <authorList>
            <person name="Handel F."/>
            <person name="Kulik A."/>
            <person name="Wex K.W."/>
            <person name="Berscheid A."/>
            <person name="Saur J.S."/>
            <person name="Winkler A."/>
            <person name="Wibberg D."/>
            <person name="Kalinowski J."/>
            <person name="Broetz-Oesterhelt H."/>
            <person name="Mast Y."/>
        </authorList>
    </citation>
    <scope>NUCLEOTIDE SEQUENCE</scope>
    <source>
        <strain evidence="1">KNN 49.3e</strain>
    </source>
</reference>
<organism evidence="1 2">
    <name type="scientific">Amycolatopsis thermalba</name>
    <dbReference type="NCBI Taxonomy" id="944492"/>
    <lineage>
        <taxon>Bacteria</taxon>
        <taxon>Bacillati</taxon>
        <taxon>Actinomycetota</taxon>
        <taxon>Actinomycetes</taxon>
        <taxon>Pseudonocardiales</taxon>
        <taxon>Pseudonocardiaceae</taxon>
        <taxon>Amycolatopsis</taxon>
    </lineage>
</organism>
<accession>A0ABY4NYZ8</accession>
<evidence type="ECO:0000313" key="2">
    <source>
        <dbReference type="Proteomes" id="UP000830158"/>
    </source>
</evidence>
<dbReference type="EMBL" id="CP091196">
    <property type="protein sequence ID" value="UQS25314.1"/>
    <property type="molecule type" value="Genomic_DNA"/>
</dbReference>
<protein>
    <submittedName>
        <fullName evidence="1">Uncharacterized protein</fullName>
    </submittedName>
</protein>
<name>A0ABY4NYZ8_9PSEU</name>
<sequence length="155" mass="16427">MSVSRLHVQASLWDHRGVVFAALFMEGEVGARSGATVVRDALFRVVLARGVRLTTDLDHLPLHAAPGWRMHVTRRGELTLEWPHFQPLLADAVLDVPGNWVEVAAGRGVVLVFVGSGFGLREGESGGRGHAATQVRRAAETGALAAGAVSFTASA</sequence>
<evidence type="ECO:0000313" key="1">
    <source>
        <dbReference type="EMBL" id="UQS25314.1"/>
    </source>
</evidence>
<proteinExistence type="predicted"/>
<gene>
    <name evidence="1" type="ORF">L1857_22145</name>
</gene>
<dbReference type="RefSeq" id="WP_116110556.1">
    <property type="nucleotide sequence ID" value="NZ_CP091196.1"/>
</dbReference>
<dbReference type="Proteomes" id="UP000830158">
    <property type="component" value="Chromosome"/>
</dbReference>
<keyword evidence="2" id="KW-1185">Reference proteome</keyword>